<protein>
    <submittedName>
        <fullName evidence="1">Uncharacterized protein</fullName>
    </submittedName>
</protein>
<name>A0A850QF72_9RHOB</name>
<dbReference type="AlphaFoldDB" id="A0A850QF72"/>
<evidence type="ECO:0000313" key="2">
    <source>
        <dbReference type="Proteomes" id="UP000592216"/>
    </source>
</evidence>
<dbReference type="RefSeq" id="WP_177159116.1">
    <property type="nucleotide sequence ID" value="NZ_JABCJE010000019.1"/>
</dbReference>
<evidence type="ECO:0000313" key="1">
    <source>
        <dbReference type="EMBL" id="NVO25588.1"/>
    </source>
</evidence>
<accession>A0A850QF72</accession>
<comment type="caution">
    <text evidence="1">The sequence shown here is derived from an EMBL/GenBank/DDBJ whole genome shotgun (WGS) entry which is preliminary data.</text>
</comment>
<dbReference type="EMBL" id="JABCJE010000019">
    <property type="protein sequence ID" value="NVO25588.1"/>
    <property type="molecule type" value="Genomic_DNA"/>
</dbReference>
<gene>
    <name evidence="1" type="ORF">HJ536_19735</name>
</gene>
<organism evidence="1 2">
    <name type="scientific">Donghicola mangrovi</name>
    <dbReference type="NCBI Taxonomy" id="2729614"/>
    <lineage>
        <taxon>Bacteria</taxon>
        <taxon>Pseudomonadati</taxon>
        <taxon>Pseudomonadota</taxon>
        <taxon>Alphaproteobacteria</taxon>
        <taxon>Rhodobacterales</taxon>
        <taxon>Roseobacteraceae</taxon>
        <taxon>Donghicola</taxon>
    </lineage>
</organism>
<proteinExistence type="predicted"/>
<sequence length="79" mass="9770">MKKIRLFDYPELRRLCWHRQTDMELTEEQAHKIYTRNWRHLNQQRLTEDEAAFIARLRAYRLRAAFEDPPDECQQPDLP</sequence>
<dbReference type="Proteomes" id="UP000592216">
    <property type="component" value="Unassembled WGS sequence"/>
</dbReference>
<reference evidence="1 2" key="1">
    <citation type="submission" date="2020-04" db="EMBL/GenBank/DDBJ databases">
        <title>Donghicola sp., a member of the Rhodobacteraceae family isolated from mangrove forest in Thailand.</title>
        <authorList>
            <person name="Charoenyingcharoen P."/>
            <person name="Yukphan P."/>
        </authorList>
    </citation>
    <scope>NUCLEOTIDE SEQUENCE [LARGE SCALE GENOMIC DNA]</scope>
    <source>
        <strain evidence="1 2">B5-SW-15</strain>
    </source>
</reference>